<sequence length="76" mass="8442">MGAGAETGEVNPQEEDRAVAKVIDRLAEKFPEEPRVRIEQTVHEQQEALAGNPVRDYVPVLIEHAAKNRLRSPATI</sequence>
<evidence type="ECO:0008006" key="3">
    <source>
        <dbReference type="Google" id="ProtNLM"/>
    </source>
</evidence>
<dbReference type="Proteomes" id="UP000298412">
    <property type="component" value="Unassembled WGS sequence"/>
</dbReference>
<proteinExistence type="predicted"/>
<dbReference type="NCBIfam" id="NF046112">
    <property type="entry name" value="MSMEG_6209_Nter"/>
    <property type="match status" value="1"/>
</dbReference>
<protein>
    <recommendedName>
        <fullName evidence="3">DUF3562 domain-containing protein</fullName>
    </recommendedName>
</protein>
<keyword evidence="2" id="KW-1185">Reference proteome</keyword>
<dbReference type="Gene3D" id="1.10.8.1060">
    <property type="entry name" value="Corynebacterium glutamicum thioredoxin-dependent arsenate reductase, N-terminal domain"/>
    <property type="match status" value="1"/>
</dbReference>
<reference evidence="1 2" key="1">
    <citation type="submission" date="2019-03" db="EMBL/GenBank/DDBJ databases">
        <title>Genomics of glacier-inhabiting Cryobacterium strains.</title>
        <authorList>
            <person name="Liu Q."/>
            <person name="Xin Y.-H."/>
        </authorList>
    </citation>
    <scope>NUCLEOTIDE SEQUENCE [LARGE SCALE GENOMIC DNA]</scope>
    <source>
        <strain evidence="1 2">MDT1-3</strain>
    </source>
</reference>
<dbReference type="EMBL" id="SOFP01000029">
    <property type="protein sequence ID" value="TFC17629.1"/>
    <property type="molecule type" value="Genomic_DNA"/>
</dbReference>
<accession>A0A4V3IFA5</accession>
<dbReference type="OrthoDB" id="4277148at2"/>
<evidence type="ECO:0000313" key="1">
    <source>
        <dbReference type="EMBL" id="TFC17629.1"/>
    </source>
</evidence>
<gene>
    <name evidence="1" type="ORF">E3O19_05755</name>
</gene>
<name>A0A4V3IFA5_9MICO</name>
<dbReference type="AlphaFoldDB" id="A0A4V3IFA5"/>
<comment type="caution">
    <text evidence="1">The sequence shown here is derived from an EMBL/GenBank/DDBJ whole genome shotgun (WGS) entry which is preliminary data.</text>
</comment>
<evidence type="ECO:0000313" key="2">
    <source>
        <dbReference type="Proteomes" id="UP000298412"/>
    </source>
</evidence>
<organism evidence="1 2">
    <name type="scientific">Cryobacterium algoritolerans</name>
    <dbReference type="NCBI Taxonomy" id="1259184"/>
    <lineage>
        <taxon>Bacteria</taxon>
        <taxon>Bacillati</taxon>
        <taxon>Actinomycetota</taxon>
        <taxon>Actinomycetes</taxon>
        <taxon>Micrococcales</taxon>
        <taxon>Microbacteriaceae</taxon>
        <taxon>Cryobacterium</taxon>
    </lineage>
</organism>